<evidence type="ECO:0000256" key="1">
    <source>
        <dbReference type="SAM" id="MobiDB-lite"/>
    </source>
</evidence>
<dbReference type="Proteomes" id="UP000184368">
    <property type="component" value="Unassembled WGS sequence"/>
</dbReference>
<feature type="compositionally biased region" description="Polar residues" evidence="1">
    <location>
        <begin position="9"/>
        <end position="26"/>
    </location>
</feature>
<reference evidence="2 3" key="1">
    <citation type="submission" date="2016-11" db="EMBL/GenBank/DDBJ databases">
        <authorList>
            <person name="Jaros S."/>
            <person name="Januszkiewicz K."/>
            <person name="Wedrychowicz H."/>
        </authorList>
    </citation>
    <scope>NUCLEOTIDE SEQUENCE [LARGE SCALE GENOMIC DNA]</scope>
    <source>
        <strain evidence="2 3">DSM 26897</strain>
    </source>
</reference>
<evidence type="ECO:0000313" key="2">
    <source>
        <dbReference type="EMBL" id="SHF44099.1"/>
    </source>
</evidence>
<name>A0A1M5BNJ0_9BACT</name>
<dbReference type="AlphaFoldDB" id="A0A1M5BNJ0"/>
<evidence type="ECO:0000313" key="3">
    <source>
        <dbReference type="Proteomes" id="UP000184368"/>
    </source>
</evidence>
<evidence type="ECO:0008006" key="4">
    <source>
        <dbReference type="Google" id="ProtNLM"/>
    </source>
</evidence>
<proteinExistence type="predicted"/>
<dbReference type="RefSeq" id="WP_073043210.1">
    <property type="nucleotide sequence ID" value="NZ_FQUO01000008.1"/>
</dbReference>
<dbReference type="STRING" id="1302690.BUE76_17370"/>
<dbReference type="EMBL" id="FQUO01000008">
    <property type="protein sequence ID" value="SHF44099.1"/>
    <property type="molecule type" value="Genomic_DNA"/>
</dbReference>
<protein>
    <recommendedName>
        <fullName evidence="4">Activator of Hsp90 ATPase homolog 1-like protein</fullName>
    </recommendedName>
</protein>
<organism evidence="2 3">
    <name type="scientific">Cnuella takakiae</name>
    <dbReference type="NCBI Taxonomy" id="1302690"/>
    <lineage>
        <taxon>Bacteria</taxon>
        <taxon>Pseudomonadati</taxon>
        <taxon>Bacteroidota</taxon>
        <taxon>Chitinophagia</taxon>
        <taxon>Chitinophagales</taxon>
        <taxon>Chitinophagaceae</taxon>
        <taxon>Cnuella</taxon>
    </lineage>
</organism>
<keyword evidence="3" id="KW-1185">Reference proteome</keyword>
<dbReference type="OrthoDB" id="947646at2"/>
<feature type="region of interest" description="Disordered" evidence="1">
    <location>
        <begin position="1"/>
        <end position="26"/>
    </location>
</feature>
<sequence>MLQPEEQIPEQQTGSESNTEAQQNFDTEAEAAHFYETVKQRFLAVNRWHEWAGPGTAEFWLTDAAGNEVQREPLAGDHFKIDIPGPGTQTGDGFDWVRIEAVETVHEPHSDCMLIRVRPATNPNNEKQDVAHFFSEEATSNFVVKREGATVSAAVHGRNEKPNVEAEAVVDKLRNSAVATGAVAAFSKLQWKALVSGMVKR</sequence>
<gene>
    <name evidence="2" type="ORF">SAMN05444008_10821</name>
</gene>
<accession>A0A1M5BNJ0</accession>